<dbReference type="GO" id="GO:0004896">
    <property type="term" value="F:cytokine receptor activity"/>
    <property type="evidence" value="ECO:0007669"/>
    <property type="project" value="TreeGrafter"/>
</dbReference>
<dbReference type="Gene3D" id="2.60.40.10">
    <property type="entry name" value="Immunoglobulins"/>
    <property type="match status" value="2"/>
</dbReference>
<dbReference type="PROSITE" id="PS50853">
    <property type="entry name" value="FN3"/>
    <property type="match status" value="1"/>
</dbReference>
<evidence type="ECO:0000256" key="2">
    <source>
        <dbReference type="ARBA" id="ARBA00008280"/>
    </source>
</evidence>
<evidence type="ECO:0000259" key="12">
    <source>
        <dbReference type="PROSITE" id="PS50853"/>
    </source>
</evidence>
<keyword evidence="9" id="KW-0325">Glycoprotein</keyword>
<dbReference type="GO" id="GO:0009897">
    <property type="term" value="C:external side of plasma membrane"/>
    <property type="evidence" value="ECO:0007669"/>
    <property type="project" value="TreeGrafter"/>
</dbReference>
<keyword evidence="7" id="KW-1015">Disulfide bond</keyword>
<protein>
    <recommendedName>
        <fullName evidence="12">Fibronectin type-III domain-containing protein</fullName>
    </recommendedName>
</protein>
<feature type="signal peptide" evidence="11">
    <location>
        <begin position="1"/>
        <end position="19"/>
    </location>
</feature>
<comment type="similarity">
    <text evidence="2">Belongs to the type I cytokine receptor family. Type 4 subfamily.</text>
</comment>
<reference evidence="13" key="1">
    <citation type="submission" date="2025-08" db="UniProtKB">
        <authorList>
            <consortium name="Ensembl"/>
        </authorList>
    </citation>
    <scope>IDENTIFICATION</scope>
</reference>
<comment type="subcellular location">
    <subcellularLocation>
        <location evidence="1">Membrane</location>
        <topology evidence="1">Single-pass type I membrane protein</topology>
    </subcellularLocation>
</comment>
<evidence type="ECO:0000256" key="11">
    <source>
        <dbReference type="SAM" id="SignalP"/>
    </source>
</evidence>
<evidence type="ECO:0000256" key="9">
    <source>
        <dbReference type="ARBA" id="ARBA00023180"/>
    </source>
</evidence>
<evidence type="ECO:0000256" key="8">
    <source>
        <dbReference type="ARBA" id="ARBA00023170"/>
    </source>
</evidence>
<dbReference type="PANTHER" id="PTHR23037:SF22">
    <property type="entry name" value="CYTOKINE RECEPTOR COMMON SUBUNIT BETA"/>
    <property type="match status" value="1"/>
</dbReference>
<sequence length="484" mass="53767">MEVQRSLFVLLSILSAVMSFITLGLSCVNDFVNNVSCSWHSPSLAPGVNCSISGVKKTWILKNHVRDRTCRLEQYRNSPPGCSFVFENKAFNPFKAMPKISMECDGEVVENISNYQPHLHIKMHPPGVPEVTATANDTWISWSAGSPISAFIKFFDFQVQIKQESQAWTEAHNLSTQELQVRIPSWDLMGPHHVRVSVYPTTFSNSQWSNWSPTTSWYNVRAQVYVCVFTSSMSNLLALFGSCRLHNEKPVPNPSKYFHTLHSIHKGNLKAWLNPLSASETFFTAQPVDHISPVELCESKSSLLHFKSYLSGDLDTSRDHDNFSSSSSSFFSNLGYFLSSSTSSSAQTEPIPAYFICGNDFHNRLHSPTLPLSLCPPSMTSNIYESLKREPQSPDSGFGKDPAEEKEEAVLAEGEEVSDDHQTCPFLLGPFLPPSQLSAPVSGSYAAWPSASAMCRSSSMPVEPCKTGYLTLKELQATFSNKSI</sequence>
<name>A0A3Q3VTX6_MOLML</name>
<dbReference type="InterPro" id="IPR036116">
    <property type="entry name" value="FN3_sf"/>
</dbReference>
<keyword evidence="3" id="KW-0812">Transmembrane</keyword>
<dbReference type="GO" id="GO:0016064">
    <property type="term" value="P:immunoglobulin mediated immune response"/>
    <property type="evidence" value="ECO:0007669"/>
    <property type="project" value="TreeGrafter"/>
</dbReference>
<dbReference type="InterPro" id="IPR003961">
    <property type="entry name" value="FN3_dom"/>
</dbReference>
<dbReference type="OMA" id="QTSCFTN"/>
<dbReference type="Proteomes" id="UP000261620">
    <property type="component" value="Unplaced"/>
</dbReference>
<evidence type="ECO:0000256" key="4">
    <source>
        <dbReference type="ARBA" id="ARBA00022729"/>
    </source>
</evidence>
<keyword evidence="8" id="KW-0675">Receptor</keyword>
<feature type="domain" description="Fibronectin type-III" evidence="12">
    <location>
        <begin position="125"/>
        <end position="219"/>
    </location>
</feature>
<feature type="region of interest" description="Disordered" evidence="10">
    <location>
        <begin position="388"/>
        <end position="415"/>
    </location>
</feature>
<organism evidence="13 14">
    <name type="scientific">Mola mola</name>
    <name type="common">Ocean sunfish</name>
    <name type="synonym">Tetraodon mola</name>
    <dbReference type="NCBI Taxonomy" id="94237"/>
    <lineage>
        <taxon>Eukaryota</taxon>
        <taxon>Metazoa</taxon>
        <taxon>Chordata</taxon>
        <taxon>Craniata</taxon>
        <taxon>Vertebrata</taxon>
        <taxon>Euteleostomi</taxon>
        <taxon>Actinopterygii</taxon>
        <taxon>Neopterygii</taxon>
        <taxon>Teleostei</taxon>
        <taxon>Neoteleostei</taxon>
        <taxon>Acanthomorphata</taxon>
        <taxon>Eupercaria</taxon>
        <taxon>Tetraodontiformes</taxon>
        <taxon>Molidae</taxon>
        <taxon>Mola</taxon>
    </lineage>
</organism>
<reference evidence="13" key="2">
    <citation type="submission" date="2025-09" db="UniProtKB">
        <authorList>
            <consortium name="Ensembl"/>
        </authorList>
    </citation>
    <scope>IDENTIFICATION</scope>
</reference>
<dbReference type="InterPro" id="IPR013783">
    <property type="entry name" value="Ig-like_fold"/>
</dbReference>
<evidence type="ECO:0000256" key="7">
    <source>
        <dbReference type="ARBA" id="ARBA00023157"/>
    </source>
</evidence>
<accession>A0A3Q3VTX6</accession>
<dbReference type="SUPFAM" id="SSF49265">
    <property type="entry name" value="Fibronectin type III"/>
    <property type="match status" value="1"/>
</dbReference>
<feature type="chain" id="PRO_5018608759" description="Fibronectin type-III domain-containing protein" evidence="11">
    <location>
        <begin position="20"/>
        <end position="484"/>
    </location>
</feature>
<dbReference type="PROSITE" id="PS51257">
    <property type="entry name" value="PROKAR_LIPOPROTEIN"/>
    <property type="match status" value="1"/>
</dbReference>
<dbReference type="InterPro" id="IPR040951">
    <property type="entry name" value="IL2RB_N1"/>
</dbReference>
<dbReference type="Ensembl" id="ENSMMOT00000002164.1">
    <property type="protein sequence ID" value="ENSMMOP00000002127.1"/>
    <property type="gene ID" value="ENSMMOG00000001746.1"/>
</dbReference>
<dbReference type="Pfam" id="PF18707">
    <property type="entry name" value="IL2RB_N1"/>
    <property type="match status" value="1"/>
</dbReference>
<evidence type="ECO:0000313" key="14">
    <source>
        <dbReference type="Proteomes" id="UP000261620"/>
    </source>
</evidence>
<evidence type="ECO:0000256" key="5">
    <source>
        <dbReference type="ARBA" id="ARBA00022989"/>
    </source>
</evidence>
<keyword evidence="6" id="KW-0472">Membrane</keyword>
<dbReference type="PANTHER" id="PTHR23037">
    <property type="entry name" value="CYTOKINE RECEPTOR"/>
    <property type="match status" value="1"/>
</dbReference>
<evidence type="ECO:0000256" key="3">
    <source>
        <dbReference type="ARBA" id="ARBA00022692"/>
    </source>
</evidence>
<keyword evidence="14" id="KW-1185">Reference proteome</keyword>
<evidence type="ECO:0000313" key="13">
    <source>
        <dbReference type="Ensembl" id="ENSMMOP00000002127.1"/>
    </source>
</evidence>
<evidence type="ECO:0000256" key="10">
    <source>
        <dbReference type="SAM" id="MobiDB-lite"/>
    </source>
</evidence>
<keyword evidence="4 11" id="KW-0732">Signal</keyword>
<dbReference type="STRING" id="94237.ENSMMOP00000002127"/>
<keyword evidence="5" id="KW-1133">Transmembrane helix</keyword>
<proteinExistence type="inferred from homology"/>
<evidence type="ECO:0000256" key="6">
    <source>
        <dbReference type="ARBA" id="ARBA00023136"/>
    </source>
</evidence>
<evidence type="ECO:0000256" key="1">
    <source>
        <dbReference type="ARBA" id="ARBA00004479"/>
    </source>
</evidence>
<dbReference type="AlphaFoldDB" id="A0A3Q3VTX6"/>